<dbReference type="SUPFAM" id="SSF47648">
    <property type="entry name" value="Nucleoside phosphorylase/phosphoribosyltransferase N-terminal domain"/>
    <property type="match status" value="1"/>
</dbReference>
<comment type="similarity">
    <text evidence="1">Belongs to the thymidine/pyrimidine-nucleoside phosphorylase family.</text>
</comment>
<dbReference type="SUPFAM" id="SSF52418">
    <property type="entry name" value="Nucleoside phosphorylase/phosphoribosyltransferase catalytic domain"/>
    <property type="match status" value="1"/>
</dbReference>
<reference evidence="8 9" key="1">
    <citation type="submission" date="2018-02" db="EMBL/GenBank/DDBJ databases">
        <title>Mycoplasma marinum and Mycoplasma todarodis sp. nov., moderately halophilic and psychrotolerant mycoplasmas isolated from cephalopods.</title>
        <authorList>
            <person name="Viver T."/>
        </authorList>
    </citation>
    <scope>NUCLEOTIDE SEQUENCE [LARGE SCALE GENOMIC DNA]</scope>
    <source>
        <strain evidence="8 9">PE</strain>
    </source>
</reference>
<evidence type="ECO:0000259" key="7">
    <source>
        <dbReference type="SMART" id="SM00941"/>
    </source>
</evidence>
<dbReference type="InterPro" id="IPR017872">
    <property type="entry name" value="Pyrmidine_PPase_CS"/>
</dbReference>
<dbReference type="GO" id="GO:0006213">
    <property type="term" value="P:pyrimidine nucleoside metabolic process"/>
    <property type="evidence" value="ECO:0007669"/>
    <property type="project" value="InterPro"/>
</dbReference>
<dbReference type="InterPro" id="IPR036566">
    <property type="entry name" value="PYNP-like_C_sf"/>
</dbReference>
<evidence type="ECO:0000256" key="6">
    <source>
        <dbReference type="ARBA" id="ARBA00056338"/>
    </source>
</evidence>
<proteinExistence type="inferred from homology"/>
<dbReference type="InterPro" id="IPR018090">
    <property type="entry name" value="Pyrmidine_PPas_bac/euk"/>
</dbReference>
<dbReference type="GO" id="GO:0006206">
    <property type="term" value="P:pyrimidine nucleobase metabolic process"/>
    <property type="evidence" value="ECO:0007669"/>
    <property type="project" value="InterPro"/>
</dbReference>
<accession>A0A4R0XWS4</accession>
<dbReference type="NCBIfam" id="NF004490">
    <property type="entry name" value="PRK05820.1"/>
    <property type="match status" value="1"/>
</dbReference>
<dbReference type="FunFam" id="3.40.1030.10:FF:000003">
    <property type="entry name" value="Pyrimidine-nucleoside phosphorylase"/>
    <property type="match status" value="1"/>
</dbReference>
<dbReference type="NCBIfam" id="TIGR02644">
    <property type="entry name" value="Y_phosphoryl"/>
    <property type="match status" value="1"/>
</dbReference>
<comment type="catalytic activity">
    <reaction evidence="5">
        <text>thymidine + phosphate = 2-deoxy-alpha-D-ribose 1-phosphate + thymine</text>
        <dbReference type="Rhea" id="RHEA:16037"/>
        <dbReference type="ChEBI" id="CHEBI:17748"/>
        <dbReference type="ChEBI" id="CHEBI:17821"/>
        <dbReference type="ChEBI" id="CHEBI:43474"/>
        <dbReference type="ChEBI" id="CHEBI:57259"/>
        <dbReference type="EC" id="2.4.2.4"/>
    </reaction>
</comment>
<sequence length="430" mass="46461">MRAVDIIDKKRLNKELTRDEIAFLINGYVNDEVKDYQMASFAMAVVLNGMTDQEVADLTLIMMNSGDIIDLTSINGVKADKHSTGGIGDKTSIALCPIIAALGIPVAKMSGRGLGHTGGTIDKLESIPGFQVEQTIENFIKIVQKHGLAIISQSGNIVPADKKLYALRDVTATVESIPLIAASIMSKKLATGADSILLDVKVGNGAFMKTYEDAEKLGKTMISIGKLLNKNVKVEITSMDRPLGRAIGNRNEVIEAVETLKGNGPKDFEELIFSSAATIIQQASNKNEDEAKKLVKEVIENGSALNKLYEMIEAQGGDINSLKSKDFLKSEITLEIKAKESGFMEITSAIDLGLAAMKIGAGRATKEDIIDNTAGIYINKKTNEKINVGDTLFTISSNIEINKEILAQVEKSYKINNDIIKNPIILGKLS</sequence>
<feature type="domain" description="Pyrimidine nucleoside phosphorylase C-terminal" evidence="7">
    <location>
        <begin position="343"/>
        <end position="416"/>
    </location>
</feature>
<evidence type="ECO:0000313" key="8">
    <source>
        <dbReference type="EMBL" id="TCG11431.1"/>
    </source>
</evidence>
<dbReference type="PIRSF" id="PIRSF000478">
    <property type="entry name" value="TP_PyNP"/>
    <property type="match status" value="1"/>
</dbReference>
<dbReference type="GO" id="GO:0005829">
    <property type="term" value="C:cytosol"/>
    <property type="evidence" value="ECO:0007669"/>
    <property type="project" value="TreeGrafter"/>
</dbReference>
<dbReference type="InterPro" id="IPR036320">
    <property type="entry name" value="Glycosyl_Trfase_fam3_N_dom_sf"/>
</dbReference>
<dbReference type="OrthoDB" id="9763887at2"/>
<dbReference type="InterPro" id="IPR035902">
    <property type="entry name" value="Nuc_phospho_transferase"/>
</dbReference>
<dbReference type="RefSeq" id="WP_131598848.1">
    <property type="nucleotide sequence ID" value="NZ_CBDBYK010000004.1"/>
</dbReference>
<dbReference type="PANTHER" id="PTHR10515">
    <property type="entry name" value="THYMIDINE PHOSPHORYLASE"/>
    <property type="match status" value="1"/>
</dbReference>
<dbReference type="Pfam" id="PF07831">
    <property type="entry name" value="PYNP_C"/>
    <property type="match status" value="1"/>
</dbReference>
<dbReference type="Gene3D" id="3.40.1030.10">
    <property type="entry name" value="Nucleoside phosphorylase/phosphoribosyltransferase catalytic domain"/>
    <property type="match status" value="1"/>
</dbReference>
<comment type="function">
    <text evidence="6">The enzymes which catalyze the reversible phosphorolysis of pyrimidine nucleosides are involved in the degradation of these compounds and in their utilization as carbon and energy sources, or in the rescue of pyrimidine bases for nucleotide synthesis.</text>
</comment>
<dbReference type="InterPro" id="IPR013102">
    <property type="entry name" value="PYNP_C"/>
</dbReference>
<dbReference type="Proteomes" id="UP000294192">
    <property type="component" value="Unassembled WGS sequence"/>
</dbReference>
<comment type="subunit">
    <text evidence="2">Homodimer.</text>
</comment>
<evidence type="ECO:0000256" key="5">
    <source>
        <dbReference type="ARBA" id="ARBA00048550"/>
    </source>
</evidence>
<keyword evidence="4" id="KW-0808">Transferase</keyword>
<dbReference type="SMART" id="SM00941">
    <property type="entry name" value="PYNP_C"/>
    <property type="match status" value="1"/>
</dbReference>
<dbReference type="Pfam" id="PF02885">
    <property type="entry name" value="Glycos_trans_3N"/>
    <property type="match status" value="1"/>
</dbReference>
<dbReference type="SUPFAM" id="SSF54680">
    <property type="entry name" value="Pyrimidine nucleoside phosphorylase C-terminal domain"/>
    <property type="match status" value="1"/>
</dbReference>
<keyword evidence="3" id="KW-0328">Glycosyltransferase</keyword>
<evidence type="ECO:0000256" key="2">
    <source>
        <dbReference type="ARBA" id="ARBA00011738"/>
    </source>
</evidence>
<dbReference type="AlphaFoldDB" id="A0A4R0XWS4"/>
<protein>
    <submittedName>
        <fullName evidence="8">Thymidine phosphorylase</fullName>
    </submittedName>
</protein>
<evidence type="ECO:0000313" key="9">
    <source>
        <dbReference type="Proteomes" id="UP000294192"/>
    </source>
</evidence>
<evidence type="ECO:0000256" key="3">
    <source>
        <dbReference type="ARBA" id="ARBA00022676"/>
    </source>
</evidence>
<dbReference type="GO" id="GO:0009032">
    <property type="term" value="F:thymidine phosphorylase activity"/>
    <property type="evidence" value="ECO:0007669"/>
    <property type="project" value="UniProtKB-EC"/>
</dbReference>
<dbReference type="Gene3D" id="3.90.1170.30">
    <property type="entry name" value="Pyrimidine nucleoside phosphorylase-like, C-terminal domain"/>
    <property type="match status" value="1"/>
</dbReference>
<gene>
    <name evidence="8" type="ORF">C4B24_02050</name>
</gene>
<dbReference type="EMBL" id="PSZO01000007">
    <property type="protein sequence ID" value="TCG11431.1"/>
    <property type="molecule type" value="Genomic_DNA"/>
</dbReference>
<dbReference type="PROSITE" id="PS00647">
    <property type="entry name" value="THYMID_PHOSPHORYLASE"/>
    <property type="match status" value="1"/>
</dbReference>
<evidence type="ECO:0000256" key="1">
    <source>
        <dbReference type="ARBA" id="ARBA00006915"/>
    </source>
</evidence>
<evidence type="ECO:0000256" key="4">
    <source>
        <dbReference type="ARBA" id="ARBA00022679"/>
    </source>
</evidence>
<dbReference type="GO" id="GO:0004645">
    <property type="term" value="F:1,4-alpha-oligoglucan phosphorylase activity"/>
    <property type="evidence" value="ECO:0007669"/>
    <property type="project" value="InterPro"/>
</dbReference>
<organism evidence="8 9">
    <name type="scientific">Mycoplasma marinum</name>
    <dbReference type="NCBI Taxonomy" id="1937190"/>
    <lineage>
        <taxon>Bacteria</taxon>
        <taxon>Bacillati</taxon>
        <taxon>Mycoplasmatota</taxon>
        <taxon>Mollicutes</taxon>
        <taxon>Mycoplasmataceae</taxon>
        <taxon>Mycoplasma</taxon>
    </lineage>
</organism>
<comment type="caution">
    <text evidence="8">The sequence shown here is derived from an EMBL/GenBank/DDBJ whole genome shotgun (WGS) entry which is preliminary data.</text>
</comment>
<name>A0A4R0XWS4_9MOLU</name>
<dbReference type="PANTHER" id="PTHR10515:SF0">
    <property type="entry name" value="THYMIDINE PHOSPHORYLASE"/>
    <property type="match status" value="1"/>
</dbReference>
<dbReference type="InterPro" id="IPR000053">
    <property type="entry name" value="Thymidine/pyrmidine_PPase"/>
</dbReference>
<keyword evidence="9" id="KW-1185">Reference proteome</keyword>
<dbReference type="Gene3D" id="1.20.970.10">
    <property type="entry name" value="Transferase, Pyrimidine Nucleoside Phosphorylase, Chain C"/>
    <property type="match status" value="1"/>
</dbReference>
<dbReference type="Pfam" id="PF00591">
    <property type="entry name" value="Glycos_transf_3"/>
    <property type="match status" value="1"/>
</dbReference>
<dbReference type="InterPro" id="IPR017459">
    <property type="entry name" value="Glycosyl_Trfase_fam3_N_dom"/>
</dbReference>
<dbReference type="InterPro" id="IPR000312">
    <property type="entry name" value="Glycosyl_Trfase_fam3"/>
</dbReference>